<dbReference type="Gene3D" id="3.10.560.10">
    <property type="entry name" value="Outer membrane lipoprotein wza domain like"/>
    <property type="match status" value="1"/>
</dbReference>
<protein>
    <submittedName>
        <fullName evidence="3">Capsule biosynthesis protein GfcC</fullName>
    </submittedName>
</protein>
<gene>
    <name evidence="3" type="ORF">DFP80_107276</name>
</gene>
<dbReference type="RefSeq" id="WP_113916842.1">
    <property type="nucleotide sequence ID" value="NZ_QNSE01000007.1"/>
</dbReference>
<dbReference type="OrthoDB" id="5814422at2"/>
<dbReference type="AlphaFoldDB" id="A0A366J8U0"/>
<dbReference type="EMBL" id="QNSE01000007">
    <property type="protein sequence ID" value="RBP83297.1"/>
    <property type="molecule type" value="Genomic_DNA"/>
</dbReference>
<reference evidence="3 4" key="1">
    <citation type="submission" date="2018-06" db="EMBL/GenBank/DDBJ databases">
        <title>Genomic Encyclopedia of Type Strains, Phase III (KMG-III): the genomes of soil and plant-associated and newly described type strains.</title>
        <authorList>
            <person name="Whitman W."/>
        </authorList>
    </citation>
    <scope>NUCLEOTIDE SEQUENCE [LARGE SCALE GENOMIC DNA]</scope>
    <source>
        <strain evidence="3 4">CECT 7377</strain>
    </source>
</reference>
<accession>A0A366J8U0</accession>
<name>A0A366J8U0_9GAMM</name>
<organism evidence="3 4">
    <name type="scientific">Marinomonas rhizomae</name>
    <dbReference type="NCBI Taxonomy" id="491948"/>
    <lineage>
        <taxon>Bacteria</taxon>
        <taxon>Pseudomonadati</taxon>
        <taxon>Pseudomonadota</taxon>
        <taxon>Gammaproteobacteria</taxon>
        <taxon>Oceanospirillales</taxon>
        <taxon>Oceanospirillaceae</taxon>
        <taxon>Marinomonas</taxon>
    </lineage>
</organism>
<evidence type="ECO:0000259" key="1">
    <source>
        <dbReference type="Pfam" id="PF06251"/>
    </source>
</evidence>
<evidence type="ECO:0000259" key="2">
    <source>
        <dbReference type="Pfam" id="PF20616"/>
    </source>
</evidence>
<proteinExistence type="predicted"/>
<dbReference type="Pfam" id="PF06251">
    <property type="entry name" value="Caps_syn_GfcC_C"/>
    <property type="match status" value="1"/>
</dbReference>
<keyword evidence="4" id="KW-1185">Reference proteome</keyword>
<evidence type="ECO:0000313" key="4">
    <source>
        <dbReference type="Proteomes" id="UP000252792"/>
    </source>
</evidence>
<feature type="domain" description="Capsule biosynthesis GfcC-like C-terminal" evidence="1">
    <location>
        <begin position="163"/>
        <end position="237"/>
    </location>
</feature>
<sequence>MLRSLSYIFLISTMCCYSLLALSQPIKIHLLQPEITLEYAEAARFSQVLTDAQSQIDYPIYALGLSLISPNKQTLIEQKKSLILKALSDIDSAESTHIAEQLKSLHFAYREKIETRLQQVRTIKKNNPLLTHDYTLSIPTRPNFIRLITPKQTPTPLVKQLPNARLKDYMTPDIAGDNYDSAWIIQADQSIQHISGIQWQGQNHYLSPGSIIFVGLDNVPDQYQHLNQDIAQLLTQHLEL</sequence>
<dbReference type="InterPro" id="IPR046459">
    <property type="entry name" value="Caps_syn_GfcC_N"/>
</dbReference>
<dbReference type="Proteomes" id="UP000252792">
    <property type="component" value="Unassembled WGS sequence"/>
</dbReference>
<comment type="caution">
    <text evidence="3">The sequence shown here is derived from an EMBL/GenBank/DDBJ whole genome shotgun (WGS) entry which is preliminary data.</text>
</comment>
<feature type="domain" description="Capsule biosynthesis GfcC-like N-terminal" evidence="2">
    <location>
        <begin position="26"/>
        <end position="137"/>
    </location>
</feature>
<dbReference type="Pfam" id="PF20616">
    <property type="entry name" value="Caps_syn_GfcC_N"/>
    <property type="match status" value="1"/>
</dbReference>
<dbReference type="InterPro" id="IPR010425">
    <property type="entry name" value="Caps_synth_GfcC-like_C"/>
</dbReference>
<evidence type="ECO:0000313" key="3">
    <source>
        <dbReference type="EMBL" id="RBP83297.1"/>
    </source>
</evidence>